<sequence>MEDEGYYHMMLHDMERLERIHHHVEVPDTASARPQRVQPYSPRISGLWASLDGAVKGGLERFHLSRAWHERKSDRTIDSS</sequence>
<reference evidence="1" key="2">
    <citation type="submission" date="2023-05" db="EMBL/GenBank/DDBJ databases">
        <authorList>
            <consortium name="Lawrence Berkeley National Laboratory"/>
            <person name="Steindorff A."/>
            <person name="Hensen N."/>
            <person name="Bonometti L."/>
            <person name="Westerberg I."/>
            <person name="Brannstrom I.O."/>
            <person name="Guillou S."/>
            <person name="Cros-Aarteil S."/>
            <person name="Calhoun S."/>
            <person name="Haridas S."/>
            <person name="Kuo A."/>
            <person name="Mondo S."/>
            <person name="Pangilinan J."/>
            <person name="Riley R."/>
            <person name="Labutti K."/>
            <person name="Andreopoulos B."/>
            <person name="Lipzen A."/>
            <person name="Chen C."/>
            <person name="Yanf M."/>
            <person name="Daum C."/>
            <person name="Ng V."/>
            <person name="Clum A."/>
            <person name="Ohm R."/>
            <person name="Martin F."/>
            <person name="Silar P."/>
            <person name="Natvig D."/>
            <person name="Lalanne C."/>
            <person name="Gautier V."/>
            <person name="Ament-Velasquez S.L."/>
            <person name="Kruys A."/>
            <person name="Hutchinson M.I."/>
            <person name="Powell A.J."/>
            <person name="Barry K."/>
            <person name="Miller A.N."/>
            <person name="Grigoriev I.V."/>
            <person name="Debuchy R."/>
            <person name="Gladieux P."/>
            <person name="Thoren M.H."/>
            <person name="Johannesson H."/>
        </authorList>
    </citation>
    <scope>NUCLEOTIDE SEQUENCE</scope>
    <source>
        <strain evidence="1">CBS 731.68</strain>
    </source>
</reference>
<name>A0AAN6TPU5_9PEZI</name>
<keyword evidence="2" id="KW-1185">Reference proteome</keyword>
<dbReference type="GeneID" id="87830913"/>
<proteinExistence type="predicted"/>
<reference evidence="1" key="1">
    <citation type="journal article" date="2023" name="Mol. Phylogenet. Evol.">
        <title>Genome-scale phylogeny and comparative genomics of the fungal order Sordariales.</title>
        <authorList>
            <person name="Hensen N."/>
            <person name="Bonometti L."/>
            <person name="Westerberg I."/>
            <person name="Brannstrom I.O."/>
            <person name="Guillou S."/>
            <person name="Cros-Aarteil S."/>
            <person name="Calhoun S."/>
            <person name="Haridas S."/>
            <person name="Kuo A."/>
            <person name="Mondo S."/>
            <person name="Pangilinan J."/>
            <person name="Riley R."/>
            <person name="LaButti K."/>
            <person name="Andreopoulos B."/>
            <person name="Lipzen A."/>
            <person name="Chen C."/>
            <person name="Yan M."/>
            <person name="Daum C."/>
            <person name="Ng V."/>
            <person name="Clum A."/>
            <person name="Steindorff A."/>
            <person name="Ohm R.A."/>
            <person name="Martin F."/>
            <person name="Silar P."/>
            <person name="Natvig D.O."/>
            <person name="Lalanne C."/>
            <person name="Gautier V."/>
            <person name="Ament-Velasquez S.L."/>
            <person name="Kruys A."/>
            <person name="Hutchinson M.I."/>
            <person name="Powell A.J."/>
            <person name="Barry K."/>
            <person name="Miller A.N."/>
            <person name="Grigoriev I.V."/>
            <person name="Debuchy R."/>
            <person name="Gladieux P."/>
            <person name="Hiltunen Thoren M."/>
            <person name="Johannesson H."/>
        </authorList>
    </citation>
    <scope>NUCLEOTIDE SEQUENCE</scope>
    <source>
        <strain evidence="1">CBS 731.68</strain>
    </source>
</reference>
<dbReference type="RefSeq" id="XP_062642186.1">
    <property type="nucleotide sequence ID" value="XM_062794144.1"/>
</dbReference>
<gene>
    <name evidence="1" type="ORF">N657DRAFT_651322</name>
</gene>
<evidence type="ECO:0000313" key="1">
    <source>
        <dbReference type="EMBL" id="KAK4118413.1"/>
    </source>
</evidence>
<organism evidence="1 2">
    <name type="scientific">Parathielavia appendiculata</name>
    <dbReference type="NCBI Taxonomy" id="2587402"/>
    <lineage>
        <taxon>Eukaryota</taxon>
        <taxon>Fungi</taxon>
        <taxon>Dikarya</taxon>
        <taxon>Ascomycota</taxon>
        <taxon>Pezizomycotina</taxon>
        <taxon>Sordariomycetes</taxon>
        <taxon>Sordariomycetidae</taxon>
        <taxon>Sordariales</taxon>
        <taxon>Chaetomiaceae</taxon>
        <taxon>Parathielavia</taxon>
    </lineage>
</organism>
<protein>
    <submittedName>
        <fullName evidence="1">Uncharacterized protein</fullName>
    </submittedName>
</protein>
<dbReference type="Proteomes" id="UP001302602">
    <property type="component" value="Unassembled WGS sequence"/>
</dbReference>
<comment type="caution">
    <text evidence="1">The sequence shown here is derived from an EMBL/GenBank/DDBJ whole genome shotgun (WGS) entry which is preliminary data.</text>
</comment>
<dbReference type="AlphaFoldDB" id="A0AAN6TPU5"/>
<dbReference type="EMBL" id="MU853269">
    <property type="protein sequence ID" value="KAK4118413.1"/>
    <property type="molecule type" value="Genomic_DNA"/>
</dbReference>
<evidence type="ECO:0000313" key="2">
    <source>
        <dbReference type="Proteomes" id="UP001302602"/>
    </source>
</evidence>
<accession>A0AAN6TPU5</accession>